<dbReference type="EMBL" id="CM040473">
    <property type="protein sequence ID" value="MCI4390304.1"/>
    <property type="molecule type" value="Genomic_DNA"/>
</dbReference>
<dbReference type="Proteomes" id="UP000829447">
    <property type="component" value="Linkage Group LG20"/>
</dbReference>
<evidence type="ECO:0000313" key="1">
    <source>
        <dbReference type="EMBL" id="MCI4390304.1"/>
    </source>
</evidence>
<comment type="caution">
    <text evidence="1">The sequence shown here is derived from an EMBL/GenBank/DDBJ whole genome shotgun (WGS) entry which is preliminary data.</text>
</comment>
<sequence length="77" mass="8949">MTFNIVAFCRTEPLCFYFLATLFRCDWSREGRMGRGQIRAVDHTIMERRRGAEDLTRSISLASSNIRLSRCSYTCCT</sequence>
<protein>
    <submittedName>
        <fullName evidence="1">Uncharacterized protein</fullName>
    </submittedName>
</protein>
<proteinExistence type="predicted"/>
<organism evidence="1 2">
    <name type="scientific">Pangasianodon gigas</name>
    <name type="common">Mekong giant catfish</name>
    <name type="synonym">Pangasius gigas</name>
    <dbReference type="NCBI Taxonomy" id="30993"/>
    <lineage>
        <taxon>Eukaryota</taxon>
        <taxon>Metazoa</taxon>
        <taxon>Chordata</taxon>
        <taxon>Craniata</taxon>
        <taxon>Vertebrata</taxon>
        <taxon>Euteleostomi</taxon>
        <taxon>Actinopterygii</taxon>
        <taxon>Neopterygii</taxon>
        <taxon>Teleostei</taxon>
        <taxon>Ostariophysi</taxon>
        <taxon>Siluriformes</taxon>
        <taxon>Pangasiidae</taxon>
        <taxon>Pangasianodon</taxon>
    </lineage>
</organism>
<reference evidence="1 2" key="1">
    <citation type="journal article" date="2022" name="bioRxiv">
        <title>An ancient truncated duplication of the anti-Mullerian hormone receptor type 2 gene is a potential conserved master sex determinant in the Pangasiidae catfish family.</title>
        <authorList>
            <person name="Wen M."/>
            <person name="Pan Q."/>
            <person name="Jouanno E."/>
            <person name="Montfort J."/>
            <person name="Zahm M."/>
            <person name="Cabau C."/>
            <person name="Klopp C."/>
            <person name="Iampietro C."/>
            <person name="Roques C."/>
            <person name="Bouchez O."/>
            <person name="Castinel A."/>
            <person name="Donnadieu C."/>
            <person name="Parrinello H."/>
            <person name="Poncet C."/>
            <person name="Belmonte E."/>
            <person name="Gautier V."/>
            <person name="Avarre J.-C."/>
            <person name="Dugue R."/>
            <person name="Gustiano R."/>
            <person name="Ha T.T.T."/>
            <person name="Campet M."/>
            <person name="Sriphairoj K."/>
            <person name="Ribolli J."/>
            <person name="de Almeida F.L."/>
            <person name="Desvignes T."/>
            <person name="Postlethwait J.H."/>
            <person name="Bucao C.F."/>
            <person name="Robinson-Rechavi M."/>
            <person name="Bobe J."/>
            <person name="Herpin A."/>
            <person name="Guiguen Y."/>
        </authorList>
    </citation>
    <scope>NUCLEOTIDE SEQUENCE [LARGE SCALE GENOMIC DNA]</scope>
    <source>
        <strain evidence="1">YG-Dec2019</strain>
    </source>
</reference>
<evidence type="ECO:0000313" key="2">
    <source>
        <dbReference type="Proteomes" id="UP000829447"/>
    </source>
</evidence>
<gene>
    <name evidence="1" type="ORF">PGIGA_G00121080</name>
</gene>
<accession>A0ACC5XGT0</accession>
<keyword evidence="2" id="KW-1185">Reference proteome</keyword>
<name>A0ACC5XGT0_PANGG</name>